<keyword evidence="3" id="KW-1185">Reference proteome</keyword>
<dbReference type="EMBL" id="JACJRF010000001">
    <property type="protein sequence ID" value="MBD2342579.1"/>
    <property type="molecule type" value="Genomic_DNA"/>
</dbReference>
<accession>A0ABR8CHP3</accession>
<dbReference type="InterPro" id="IPR018891">
    <property type="entry name" value="AIPR_C"/>
</dbReference>
<dbReference type="Pfam" id="PF10592">
    <property type="entry name" value="AIPR"/>
    <property type="match status" value="1"/>
</dbReference>
<gene>
    <name evidence="2" type="ORF">H6G18_00245</name>
</gene>
<sequence>MSEIHLRQIKSYLQKTFDGLIDLSDYQNKSETDRELILLTRSLAAFTLMVLADISPQEASKSIVDGGQDNGIDAIYFDRREKIMYVLQSKWKQESKGSIKTDEVMKFTRGFKDLVNARYDRFNSKLKNKTQDIEEALNDAGTRFEIILVYSGQTPLADEPKREFDDLLSEMNDSSDIVSMRVLNQSNIYNIISQGASGNPINLDVCLFDWGQTKEPYQSYYGQVSAREVADWWTKHSPKLFSSNIRLFVKDSEVNEGIINTIKKEPEKFWYYNNGITALCSSIGKKPLGGSGRDTGIFECKDVKIVNGAQTVGSIARAYQNSPEQVEKARVHIRFISLENCPEEFATEITRFNNTQNRIDRREFVALDPEQERIKNELHLEGIIYTYKSGESIPDGHKGFDLNEATISRACKQNEVSFATRVKDKIGVLWEDIEKPPYKTLFNRSVNGSNLWKLVQILRVVENKLSEVQKQRDGREKLFATHSNRLILHLVYKALPDNFFSISSDLTPEQINEIQSMTSKFLVSIMSQSSNLFPTSYPANIFRNVTKCQEIIDKILNS</sequence>
<dbReference type="Proteomes" id="UP000607281">
    <property type="component" value="Unassembled WGS sequence"/>
</dbReference>
<reference evidence="2 3" key="1">
    <citation type="journal article" date="2020" name="ISME J.">
        <title>Comparative genomics reveals insights into cyanobacterial evolution and habitat adaptation.</title>
        <authorList>
            <person name="Chen M.Y."/>
            <person name="Teng W.K."/>
            <person name="Zhao L."/>
            <person name="Hu C.X."/>
            <person name="Zhou Y.K."/>
            <person name="Han B.P."/>
            <person name="Song L.R."/>
            <person name="Shu W.S."/>
        </authorList>
    </citation>
    <scope>NUCLEOTIDE SEQUENCE [LARGE SCALE GENOMIC DNA]</scope>
    <source>
        <strain evidence="2 3">FACHB-260</strain>
    </source>
</reference>
<protein>
    <submittedName>
        <fullName evidence="2">AIPR family protein</fullName>
    </submittedName>
</protein>
<evidence type="ECO:0000259" key="1">
    <source>
        <dbReference type="Pfam" id="PF10592"/>
    </source>
</evidence>
<comment type="caution">
    <text evidence="2">The sequence shown here is derived from an EMBL/GenBank/DDBJ whole genome shotgun (WGS) entry which is preliminary data.</text>
</comment>
<organism evidence="2 3">
    <name type="scientific">Anabaena subtropica FACHB-260</name>
    <dbReference type="NCBI Taxonomy" id="2692884"/>
    <lineage>
        <taxon>Bacteria</taxon>
        <taxon>Bacillati</taxon>
        <taxon>Cyanobacteriota</taxon>
        <taxon>Cyanophyceae</taxon>
        <taxon>Nostocales</taxon>
        <taxon>Nostocaceae</taxon>
        <taxon>Anabaena</taxon>
    </lineage>
</organism>
<evidence type="ECO:0000313" key="3">
    <source>
        <dbReference type="Proteomes" id="UP000607281"/>
    </source>
</evidence>
<name>A0ABR8CHP3_9NOST</name>
<proteinExistence type="predicted"/>
<evidence type="ECO:0000313" key="2">
    <source>
        <dbReference type="EMBL" id="MBD2342579.1"/>
    </source>
</evidence>
<dbReference type="RefSeq" id="WP_190405069.1">
    <property type="nucleotide sequence ID" value="NZ_JACJRF010000001.1"/>
</dbReference>
<feature type="domain" description="Abortive phage infection protein C-terminal" evidence="1">
    <location>
        <begin position="241"/>
        <end position="494"/>
    </location>
</feature>